<reference evidence="1 2" key="1">
    <citation type="journal article" date="2018" name="Nat. Biotechnol.">
        <title>A standardized bacterial taxonomy based on genome phylogeny substantially revises the tree of life.</title>
        <authorList>
            <person name="Parks D.H."/>
            <person name="Chuvochina M."/>
            <person name="Waite D.W."/>
            <person name="Rinke C."/>
            <person name="Skarshewski A."/>
            <person name="Chaumeil P.A."/>
            <person name="Hugenholtz P."/>
        </authorList>
    </citation>
    <scope>NUCLEOTIDE SEQUENCE [LARGE SCALE GENOMIC DNA]</scope>
    <source>
        <strain evidence="1">UBA11978</strain>
    </source>
</reference>
<proteinExistence type="predicted"/>
<comment type="caution">
    <text evidence="1">The sequence shown here is derived from an EMBL/GenBank/DDBJ whole genome shotgun (WGS) entry which is preliminary data.</text>
</comment>
<name>A0A350P0N4_9ALTE</name>
<sequence>MKTKSDKHIFKVLEENPELKTVNGGWADFDIKIVSGLKNKDQSCWGTCDFDTYEIHIEKKMEDAPARETIFHEICHLLLETFGMGGEGEGENEEYIYASNERLTITMSRAVMMFIRLNPKLAEELLF</sequence>
<dbReference type="EMBL" id="DNAN01000130">
    <property type="protein sequence ID" value="HAW74851.1"/>
    <property type="molecule type" value="Genomic_DNA"/>
</dbReference>
<evidence type="ECO:0008006" key="3">
    <source>
        <dbReference type="Google" id="ProtNLM"/>
    </source>
</evidence>
<evidence type="ECO:0000313" key="2">
    <source>
        <dbReference type="Proteomes" id="UP000263517"/>
    </source>
</evidence>
<protein>
    <recommendedName>
        <fullName evidence="3">IrrE N-terminal-like domain-containing protein</fullName>
    </recommendedName>
</protein>
<organism evidence="1 2">
    <name type="scientific">Alteromonas australica</name>
    <dbReference type="NCBI Taxonomy" id="589873"/>
    <lineage>
        <taxon>Bacteria</taxon>
        <taxon>Pseudomonadati</taxon>
        <taxon>Pseudomonadota</taxon>
        <taxon>Gammaproteobacteria</taxon>
        <taxon>Alteromonadales</taxon>
        <taxon>Alteromonadaceae</taxon>
        <taxon>Alteromonas/Salinimonas group</taxon>
        <taxon>Alteromonas</taxon>
    </lineage>
</organism>
<dbReference type="Proteomes" id="UP000263517">
    <property type="component" value="Unassembled WGS sequence"/>
</dbReference>
<dbReference type="AlphaFoldDB" id="A0A350P0N4"/>
<evidence type="ECO:0000313" key="1">
    <source>
        <dbReference type="EMBL" id="HAW74851.1"/>
    </source>
</evidence>
<gene>
    <name evidence="1" type="ORF">DCW74_03845</name>
</gene>
<accession>A0A350P0N4</accession>